<reference evidence="1 2" key="1">
    <citation type="journal article" date="2017" name="Int. J. Syst. Evol. Microbiol.">
        <title>Mycobacterium talmoniae sp. nov., a slowly growing mycobacterium isolated from human respiratory samples.</title>
        <authorList>
            <person name="Davidson R.M."/>
            <person name="DeGroote M.A."/>
            <person name="Marola J.L."/>
            <person name="Buss S."/>
            <person name="Jones V."/>
            <person name="McNeil M.R."/>
            <person name="Freifeld A.G."/>
            <person name="Elaine Epperson L."/>
            <person name="Hasan N.A."/>
            <person name="Jackson M."/>
            <person name="Iwen P.C."/>
            <person name="Salfinger M."/>
            <person name="Strong M."/>
        </authorList>
    </citation>
    <scope>NUCLEOTIDE SEQUENCE [LARGE SCALE GENOMIC DNA]</scope>
    <source>
        <strain evidence="1 2">ATCC BAA-2683</strain>
    </source>
</reference>
<name>A0A2S8BL48_9MYCO</name>
<sequence>MQLALRPWVTAGVVLTGASMIAVTPLATSLPEIHAPAIQLTGAVDDALSLAALDPITPWVNVFGEAFQNVSTIATDWLADPFPLLTQVLTNQLGYGETLVTAGTGALSGLFTYLTGDDYNSFQYLLGEAFDALLQGNITGSFANLWSSALSGLLAAAFPLLGSGALDIPATMAQNFANIVSTLTNLNTALPLFLGLLQPIYGSWTALGDSLQGTLDAIQAGDPLTAFGDLINLPATVTGAFLNGYDAISAPGLLSPLDDFFSGPIAALLHLPAQLAEAIAPAAGATDLLAELGSILNIGNLADLFNISDLFSGFDLGAITDVFTQLPTEFAAIFGDPSMWFSFL</sequence>
<evidence type="ECO:0000313" key="2">
    <source>
        <dbReference type="Proteomes" id="UP000238296"/>
    </source>
</evidence>
<accession>A0A2S8BL48</accession>
<dbReference type="RefSeq" id="WP_105369105.1">
    <property type="nucleotide sequence ID" value="NZ_MLQM01000051.1"/>
</dbReference>
<evidence type="ECO:0000313" key="1">
    <source>
        <dbReference type="EMBL" id="PQM47353.1"/>
    </source>
</evidence>
<protein>
    <submittedName>
        <fullName evidence="1">PE-PGRS family protein PE_PGRS30</fullName>
    </submittedName>
</protein>
<dbReference type="AlphaFoldDB" id="A0A2S8BL48"/>
<dbReference type="EMBL" id="PPEA01000349">
    <property type="protein sequence ID" value="PQM47353.1"/>
    <property type="molecule type" value="Genomic_DNA"/>
</dbReference>
<dbReference type="Proteomes" id="UP000238296">
    <property type="component" value="Unassembled WGS sequence"/>
</dbReference>
<gene>
    <name evidence="1" type="ORF">C1Y40_02462</name>
</gene>
<comment type="caution">
    <text evidence="1">The sequence shown here is derived from an EMBL/GenBank/DDBJ whole genome shotgun (WGS) entry which is preliminary data.</text>
</comment>
<organism evidence="1 2">
    <name type="scientific">Mycobacterium talmoniae</name>
    <dbReference type="NCBI Taxonomy" id="1858794"/>
    <lineage>
        <taxon>Bacteria</taxon>
        <taxon>Bacillati</taxon>
        <taxon>Actinomycetota</taxon>
        <taxon>Actinomycetes</taxon>
        <taxon>Mycobacteriales</taxon>
        <taxon>Mycobacteriaceae</taxon>
        <taxon>Mycobacterium</taxon>
    </lineage>
</organism>
<proteinExistence type="predicted"/>